<evidence type="ECO:0000313" key="2">
    <source>
        <dbReference type="EMBL" id="KAF2008471.1"/>
    </source>
</evidence>
<accession>A0A6A5X6G3</accession>
<feature type="transmembrane region" description="Helical" evidence="1">
    <location>
        <begin position="12"/>
        <end position="32"/>
    </location>
</feature>
<evidence type="ECO:0000256" key="1">
    <source>
        <dbReference type="SAM" id="Phobius"/>
    </source>
</evidence>
<dbReference type="Proteomes" id="UP000799778">
    <property type="component" value="Unassembled WGS sequence"/>
</dbReference>
<keyword evidence="1" id="KW-0812">Transmembrane</keyword>
<keyword evidence="1" id="KW-0472">Membrane</keyword>
<reference evidence="2" key="1">
    <citation type="journal article" date="2020" name="Stud. Mycol.">
        <title>101 Dothideomycetes genomes: a test case for predicting lifestyles and emergence of pathogens.</title>
        <authorList>
            <person name="Haridas S."/>
            <person name="Albert R."/>
            <person name="Binder M."/>
            <person name="Bloem J."/>
            <person name="Labutti K."/>
            <person name="Salamov A."/>
            <person name="Andreopoulos B."/>
            <person name="Baker S."/>
            <person name="Barry K."/>
            <person name="Bills G."/>
            <person name="Bluhm B."/>
            <person name="Cannon C."/>
            <person name="Castanera R."/>
            <person name="Culley D."/>
            <person name="Daum C."/>
            <person name="Ezra D."/>
            <person name="Gonzalez J."/>
            <person name="Henrissat B."/>
            <person name="Kuo A."/>
            <person name="Liang C."/>
            <person name="Lipzen A."/>
            <person name="Lutzoni F."/>
            <person name="Magnuson J."/>
            <person name="Mondo S."/>
            <person name="Nolan M."/>
            <person name="Ohm R."/>
            <person name="Pangilinan J."/>
            <person name="Park H.-J."/>
            <person name="Ramirez L."/>
            <person name="Alfaro M."/>
            <person name="Sun H."/>
            <person name="Tritt A."/>
            <person name="Yoshinaga Y."/>
            <person name="Zwiers L.-H."/>
            <person name="Turgeon B."/>
            <person name="Goodwin S."/>
            <person name="Spatafora J."/>
            <person name="Crous P."/>
            <person name="Grigoriev I."/>
        </authorList>
    </citation>
    <scope>NUCLEOTIDE SEQUENCE</scope>
    <source>
        <strain evidence="2">CBS 175.79</strain>
    </source>
</reference>
<dbReference type="EMBL" id="ML978083">
    <property type="protein sequence ID" value="KAF2008471.1"/>
    <property type="molecule type" value="Genomic_DNA"/>
</dbReference>
<organism evidence="2 3">
    <name type="scientific">Aaosphaeria arxii CBS 175.79</name>
    <dbReference type="NCBI Taxonomy" id="1450172"/>
    <lineage>
        <taxon>Eukaryota</taxon>
        <taxon>Fungi</taxon>
        <taxon>Dikarya</taxon>
        <taxon>Ascomycota</taxon>
        <taxon>Pezizomycotina</taxon>
        <taxon>Dothideomycetes</taxon>
        <taxon>Pleosporomycetidae</taxon>
        <taxon>Pleosporales</taxon>
        <taxon>Pleosporales incertae sedis</taxon>
        <taxon>Aaosphaeria</taxon>
    </lineage>
</organism>
<name>A0A6A5X6G3_9PLEO</name>
<dbReference type="AlphaFoldDB" id="A0A6A5X6G3"/>
<protein>
    <submittedName>
        <fullName evidence="2">Uncharacterized protein</fullName>
    </submittedName>
</protein>
<keyword evidence="1" id="KW-1133">Transmembrane helix</keyword>
<dbReference type="GeneID" id="54292248"/>
<sequence length="120" mass="13297">MNRTTRGRENRDVHAILLLFFSFLVVVCMYGYRLKKLAPNGLSTECAKDLGLHPDLGANYAKSTTTNTSIVLNILLLSDHGDYIQGHRMGSGSIVWSESWMLGFPGGPLDISVFDVHSIR</sequence>
<keyword evidence="3" id="KW-1185">Reference proteome</keyword>
<dbReference type="RefSeq" id="XP_033376810.1">
    <property type="nucleotide sequence ID" value="XM_033534851.1"/>
</dbReference>
<gene>
    <name evidence="2" type="ORF">BU24DRAFT_97230</name>
</gene>
<proteinExistence type="predicted"/>
<evidence type="ECO:0000313" key="3">
    <source>
        <dbReference type="Proteomes" id="UP000799778"/>
    </source>
</evidence>